<name>A0A1H1LZJ9_9ACTN</name>
<protein>
    <submittedName>
        <fullName evidence="7">Drug resistance transporter, EmrB/QacA subfamily</fullName>
    </submittedName>
</protein>
<dbReference type="PRINTS" id="PR01036">
    <property type="entry name" value="TCRTETB"/>
</dbReference>
<feature type="transmembrane region" description="Helical" evidence="5">
    <location>
        <begin position="144"/>
        <end position="166"/>
    </location>
</feature>
<evidence type="ECO:0000256" key="3">
    <source>
        <dbReference type="ARBA" id="ARBA00022989"/>
    </source>
</evidence>
<dbReference type="SUPFAM" id="SSF103473">
    <property type="entry name" value="MFS general substrate transporter"/>
    <property type="match status" value="1"/>
</dbReference>
<feature type="transmembrane region" description="Helical" evidence="5">
    <location>
        <begin position="115"/>
        <end position="132"/>
    </location>
</feature>
<keyword evidence="2 5" id="KW-0812">Transmembrane</keyword>
<keyword evidence="3 5" id="KW-1133">Transmembrane helix</keyword>
<gene>
    <name evidence="7" type="ORF">SAMN04488570_0407</name>
</gene>
<feature type="transmembrane region" description="Helical" evidence="5">
    <location>
        <begin position="209"/>
        <end position="229"/>
    </location>
</feature>
<dbReference type="RefSeq" id="WP_197681071.1">
    <property type="nucleotide sequence ID" value="NZ_LT629757.1"/>
</dbReference>
<evidence type="ECO:0000313" key="8">
    <source>
        <dbReference type="Proteomes" id="UP000198859"/>
    </source>
</evidence>
<dbReference type="GO" id="GO:0005886">
    <property type="term" value="C:plasma membrane"/>
    <property type="evidence" value="ECO:0007669"/>
    <property type="project" value="UniProtKB-SubCell"/>
</dbReference>
<reference evidence="8" key="1">
    <citation type="submission" date="2016-10" db="EMBL/GenBank/DDBJ databases">
        <authorList>
            <person name="Varghese N."/>
            <person name="Submissions S."/>
        </authorList>
    </citation>
    <scope>NUCLEOTIDE SEQUENCE [LARGE SCALE GENOMIC DNA]</scope>
    <source>
        <strain evidence="8">DSM 22127</strain>
    </source>
</reference>
<keyword evidence="8" id="KW-1185">Reference proteome</keyword>
<dbReference type="Pfam" id="PF07690">
    <property type="entry name" value="MFS_1"/>
    <property type="match status" value="1"/>
</dbReference>
<dbReference type="AlphaFoldDB" id="A0A1H1LZJ9"/>
<dbReference type="Gene3D" id="1.20.1250.20">
    <property type="entry name" value="MFS general substrate transporter like domains"/>
    <property type="match status" value="1"/>
</dbReference>
<evidence type="ECO:0000259" key="6">
    <source>
        <dbReference type="PROSITE" id="PS50850"/>
    </source>
</evidence>
<sequence>MTASETTSPSTEGHDDRWRALAVCLVAGGMCLLDVSIVNVALPSIRTGLDADDSDLQWVVAGYSLAFGMALVPAGRLGDARSRRTVFMWGVALFTLASAACGAAPSALLLSVARVVQGVGGGLITPQVSGFIQNLFKGPERGRAFGLFGASIGVSTAIGPLLGGLLVQLGGPEIGWRLVFYVNLPIGLLLLVLARAWLPVTERGPRQSLDPVGVVLFATSMLLVLLPVVEGGQGAPLSQRPWWLLGVAALLLVAFVLWERRWAARGNETLVDLRLARVPSYVFGLGLGTCYFAGFTAIFIVLTLYLQQGLGYSALEAGLSQLPFAVGSAVTAFYGGRIVQRYGRVLVLVGLLAVVVGLLGVDLLVPHLDGQVGLRLAPLLLLAGAGGGLVIAPNITLALDEVEPARAGAGGGLLQTAQRVGGAIGVAVVLAQFFAVVGSGGEYAEAVSVSLRTTVGLVVLALLLGLVDLARRVRSDEVGVAPGAGAGR</sequence>
<comment type="subcellular location">
    <subcellularLocation>
        <location evidence="1">Cell membrane</location>
        <topology evidence="1">Multi-pass membrane protein</topology>
    </subcellularLocation>
</comment>
<feature type="transmembrane region" description="Helical" evidence="5">
    <location>
        <begin position="86"/>
        <end position="109"/>
    </location>
</feature>
<organism evidence="7 8">
    <name type="scientific">Nocardioides scoriae</name>
    <dbReference type="NCBI Taxonomy" id="642780"/>
    <lineage>
        <taxon>Bacteria</taxon>
        <taxon>Bacillati</taxon>
        <taxon>Actinomycetota</taxon>
        <taxon>Actinomycetes</taxon>
        <taxon>Propionibacteriales</taxon>
        <taxon>Nocardioidaceae</taxon>
        <taxon>Nocardioides</taxon>
    </lineage>
</organism>
<evidence type="ECO:0000256" key="1">
    <source>
        <dbReference type="ARBA" id="ARBA00004651"/>
    </source>
</evidence>
<feature type="transmembrane region" description="Helical" evidence="5">
    <location>
        <begin position="312"/>
        <end position="333"/>
    </location>
</feature>
<proteinExistence type="predicted"/>
<feature type="transmembrane region" description="Helical" evidence="5">
    <location>
        <begin position="178"/>
        <end position="197"/>
    </location>
</feature>
<evidence type="ECO:0000256" key="5">
    <source>
        <dbReference type="SAM" id="Phobius"/>
    </source>
</evidence>
<dbReference type="EMBL" id="LT629757">
    <property type="protein sequence ID" value="SDR79495.1"/>
    <property type="molecule type" value="Genomic_DNA"/>
</dbReference>
<keyword evidence="4 5" id="KW-0472">Membrane</keyword>
<dbReference type="Proteomes" id="UP000198859">
    <property type="component" value="Chromosome I"/>
</dbReference>
<dbReference type="InterPro" id="IPR036259">
    <property type="entry name" value="MFS_trans_sf"/>
</dbReference>
<feature type="transmembrane region" description="Helical" evidence="5">
    <location>
        <begin position="241"/>
        <end position="258"/>
    </location>
</feature>
<feature type="transmembrane region" description="Helical" evidence="5">
    <location>
        <begin position="20"/>
        <end position="44"/>
    </location>
</feature>
<feature type="transmembrane region" description="Helical" evidence="5">
    <location>
        <begin position="420"/>
        <end position="437"/>
    </location>
</feature>
<feature type="transmembrane region" description="Helical" evidence="5">
    <location>
        <begin position="449"/>
        <end position="467"/>
    </location>
</feature>
<feature type="domain" description="Major facilitator superfamily (MFS) profile" evidence="6">
    <location>
        <begin position="20"/>
        <end position="473"/>
    </location>
</feature>
<dbReference type="GO" id="GO:0022857">
    <property type="term" value="F:transmembrane transporter activity"/>
    <property type="evidence" value="ECO:0007669"/>
    <property type="project" value="InterPro"/>
</dbReference>
<feature type="transmembrane region" description="Helical" evidence="5">
    <location>
        <begin position="56"/>
        <end position="74"/>
    </location>
</feature>
<dbReference type="InterPro" id="IPR011701">
    <property type="entry name" value="MFS"/>
</dbReference>
<evidence type="ECO:0000313" key="7">
    <source>
        <dbReference type="EMBL" id="SDR79495.1"/>
    </source>
</evidence>
<dbReference type="InterPro" id="IPR020846">
    <property type="entry name" value="MFS_dom"/>
</dbReference>
<dbReference type="Gene3D" id="1.20.1720.10">
    <property type="entry name" value="Multidrug resistance protein D"/>
    <property type="match status" value="1"/>
</dbReference>
<evidence type="ECO:0000256" key="4">
    <source>
        <dbReference type="ARBA" id="ARBA00023136"/>
    </source>
</evidence>
<feature type="transmembrane region" description="Helical" evidence="5">
    <location>
        <begin position="278"/>
        <end position="306"/>
    </location>
</feature>
<dbReference type="CDD" id="cd17321">
    <property type="entry name" value="MFS_MMR_MDR_like"/>
    <property type="match status" value="1"/>
</dbReference>
<feature type="transmembrane region" description="Helical" evidence="5">
    <location>
        <begin position="345"/>
        <end position="365"/>
    </location>
</feature>
<dbReference type="PANTHER" id="PTHR42718">
    <property type="entry name" value="MAJOR FACILITATOR SUPERFAMILY MULTIDRUG TRANSPORTER MFSC"/>
    <property type="match status" value="1"/>
</dbReference>
<feature type="transmembrane region" description="Helical" evidence="5">
    <location>
        <begin position="377"/>
        <end position="399"/>
    </location>
</feature>
<evidence type="ECO:0000256" key="2">
    <source>
        <dbReference type="ARBA" id="ARBA00022692"/>
    </source>
</evidence>
<dbReference type="PANTHER" id="PTHR42718:SF39">
    <property type="entry name" value="ACTINORHODIN TRANSPORTER-RELATED"/>
    <property type="match status" value="1"/>
</dbReference>
<dbReference type="STRING" id="642780.SAMN04488570_0407"/>
<dbReference type="PROSITE" id="PS50850">
    <property type="entry name" value="MFS"/>
    <property type="match status" value="1"/>
</dbReference>
<accession>A0A1H1LZJ9</accession>